<evidence type="ECO:0000313" key="3">
    <source>
        <dbReference type="Proteomes" id="UP000799118"/>
    </source>
</evidence>
<dbReference type="AlphaFoldDB" id="A0A6A4IM11"/>
<sequence length="114" mass="12841">MLRIPSASVTRIHRQPQHHALQTPDDVPLVLKTLTGIALYARSLENELRRIGFHQMNFVANLDGGSEISGMETGTPAQPHTPLHDSSSRENRHDDWDTYMADVDEILRFLNSPS</sequence>
<name>A0A6A4IM11_9AGAR</name>
<gene>
    <name evidence="2" type="ORF">BT96DRAFT_1012490</name>
</gene>
<dbReference type="EMBL" id="ML769387">
    <property type="protein sequence ID" value="KAE9409495.1"/>
    <property type="molecule type" value="Genomic_DNA"/>
</dbReference>
<evidence type="ECO:0000313" key="2">
    <source>
        <dbReference type="EMBL" id="KAE9409495.1"/>
    </source>
</evidence>
<proteinExistence type="predicted"/>
<accession>A0A6A4IM11</accession>
<feature type="compositionally biased region" description="Basic and acidic residues" evidence="1">
    <location>
        <begin position="82"/>
        <end position="93"/>
    </location>
</feature>
<feature type="region of interest" description="Disordered" evidence="1">
    <location>
        <begin position="67"/>
        <end position="93"/>
    </location>
</feature>
<protein>
    <submittedName>
        <fullName evidence="2">Uncharacterized protein</fullName>
    </submittedName>
</protein>
<dbReference type="Proteomes" id="UP000799118">
    <property type="component" value="Unassembled WGS sequence"/>
</dbReference>
<feature type="region of interest" description="Disordered" evidence="1">
    <location>
        <begin position="1"/>
        <end position="20"/>
    </location>
</feature>
<reference evidence="2" key="1">
    <citation type="journal article" date="2019" name="Environ. Microbiol.">
        <title>Fungal ecological strategies reflected in gene transcription - a case study of two litter decomposers.</title>
        <authorList>
            <person name="Barbi F."/>
            <person name="Kohler A."/>
            <person name="Barry K."/>
            <person name="Baskaran P."/>
            <person name="Daum C."/>
            <person name="Fauchery L."/>
            <person name="Ihrmark K."/>
            <person name="Kuo A."/>
            <person name="LaButti K."/>
            <person name="Lipzen A."/>
            <person name="Morin E."/>
            <person name="Grigoriev I.V."/>
            <person name="Henrissat B."/>
            <person name="Lindahl B."/>
            <person name="Martin F."/>
        </authorList>
    </citation>
    <scope>NUCLEOTIDE SEQUENCE</scope>
    <source>
        <strain evidence="2">JB14</strain>
    </source>
</reference>
<organism evidence="2 3">
    <name type="scientific">Gymnopus androsaceus JB14</name>
    <dbReference type="NCBI Taxonomy" id="1447944"/>
    <lineage>
        <taxon>Eukaryota</taxon>
        <taxon>Fungi</taxon>
        <taxon>Dikarya</taxon>
        <taxon>Basidiomycota</taxon>
        <taxon>Agaricomycotina</taxon>
        <taxon>Agaricomycetes</taxon>
        <taxon>Agaricomycetidae</taxon>
        <taxon>Agaricales</taxon>
        <taxon>Marasmiineae</taxon>
        <taxon>Omphalotaceae</taxon>
        <taxon>Gymnopus</taxon>
    </lineage>
</organism>
<keyword evidence="3" id="KW-1185">Reference proteome</keyword>
<evidence type="ECO:0000256" key="1">
    <source>
        <dbReference type="SAM" id="MobiDB-lite"/>
    </source>
</evidence>